<dbReference type="Proteomes" id="UP000799640">
    <property type="component" value="Unassembled WGS sequence"/>
</dbReference>
<keyword evidence="1" id="KW-0472">Membrane</keyword>
<gene>
    <name evidence="2" type="ORF">EJ06DRAFT_527536</name>
</gene>
<proteinExistence type="predicted"/>
<keyword evidence="1" id="KW-0812">Transmembrane</keyword>
<evidence type="ECO:0000313" key="2">
    <source>
        <dbReference type="EMBL" id="KAF2403954.1"/>
    </source>
</evidence>
<organism evidence="2 3">
    <name type="scientific">Trichodelitschia bisporula</name>
    <dbReference type="NCBI Taxonomy" id="703511"/>
    <lineage>
        <taxon>Eukaryota</taxon>
        <taxon>Fungi</taxon>
        <taxon>Dikarya</taxon>
        <taxon>Ascomycota</taxon>
        <taxon>Pezizomycotina</taxon>
        <taxon>Dothideomycetes</taxon>
        <taxon>Dothideomycetes incertae sedis</taxon>
        <taxon>Phaeotrichales</taxon>
        <taxon>Phaeotrichaceae</taxon>
        <taxon>Trichodelitschia</taxon>
    </lineage>
</organism>
<keyword evidence="1" id="KW-1133">Transmembrane helix</keyword>
<feature type="transmembrane region" description="Helical" evidence="1">
    <location>
        <begin position="14"/>
        <end position="33"/>
    </location>
</feature>
<reference evidence="2" key="1">
    <citation type="journal article" date="2020" name="Stud. Mycol.">
        <title>101 Dothideomycetes genomes: a test case for predicting lifestyles and emergence of pathogens.</title>
        <authorList>
            <person name="Haridas S."/>
            <person name="Albert R."/>
            <person name="Binder M."/>
            <person name="Bloem J."/>
            <person name="Labutti K."/>
            <person name="Salamov A."/>
            <person name="Andreopoulos B."/>
            <person name="Baker S."/>
            <person name="Barry K."/>
            <person name="Bills G."/>
            <person name="Bluhm B."/>
            <person name="Cannon C."/>
            <person name="Castanera R."/>
            <person name="Culley D."/>
            <person name="Daum C."/>
            <person name="Ezra D."/>
            <person name="Gonzalez J."/>
            <person name="Henrissat B."/>
            <person name="Kuo A."/>
            <person name="Liang C."/>
            <person name="Lipzen A."/>
            <person name="Lutzoni F."/>
            <person name="Magnuson J."/>
            <person name="Mondo S."/>
            <person name="Nolan M."/>
            <person name="Ohm R."/>
            <person name="Pangilinan J."/>
            <person name="Park H.-J."/>
            <person name="Ramirez L."/>
            <person name="Alfaro M."/>
            <person name="Sun H."/>
            <person name="Tritt A."/>
            <person name="Yoshinaga Y."/>
            <person name="Zwiers L.-H."/>
            <person name="Turgeon B."/>
            <person name="Goodwin S."/>
            <person name="Spatafora J."/>
            <person name="Crous P."/>
            <person name="Grigoriev I."/>
        </authorList>
    </citation>
    <scope>NUCLEOTIDE SEQUENCE</scope>
    <source>
        <strain evidence="2">CBS 262.69</strain>
    </source>
</reference>
<sequence>MATEDAQGYEQDTLPPFILIILFFRGLYSSGYLPQSRRNIYPLSGMTHFAIAVKPSGLAAWCTLALCHARASGC</sequence>
<accession>A0A6G1I6Z5</accession>
<evidence type="ECO:0000256" key="1">
    <source>
        <dbReference type="SAM" id="Phobius"/>
    </source>
</evidence>
<protein>
    <submittedName>
        <fullName evidence="2">Uncharacterized protein</fullName>
    </submittedName>
</protein>
<evidence type="ECO:0000313" key="3">
    <source>
        <dbReference type="Proteomes" id="UP000799640"/>
    </source>
</evidence>
<name>A0A6G1I6Z5_9PEZI</name>
<keyword evidence="3" id="KW-1185">Reference proteome</keyword>
<dbReference type="EMBL" id="ML996689">
    <property type="protein sequence ID" value="KAF2403954.1"/>
    <property type="molecule type" value="Genomic_DNA"/>
</dbReference>
<dbReference type="AlphaFoldDB" id="A0A6G1I6Z5"/>